<dbReference type="AlphaFoldDB" id="A0A392PMR2"/>
<dbReference type="Proteomes" id="UP000265520">
    <property type="component" value="Unassembled WGS sequence"/>
</dbReference>
<evidence type="ECO:0000313" key="2">
    <source>
        <dbReference type="Proteomes" id="UP000265520"/>
    </source>
</evidence>
<dbReference type="EMBL" id="LXQA010086763">
    <property type="protein sequence ID" value="MCI13072.1"/>
    <property type="molecule type" value="Genomic_DNA"/>
</dbReference>
<sequence>YQSLVGLVVIDAEFDRKDYGSILPNCDWEEAETTLCQN</sequence>
<reference evidence="1 2" key="1">
    <citation type="journal article" date="2018" name="Front. Plant Sci.">
        <title>Red Clover (Trifolium pratense) and Zigzag Clover (T. medium) - A Picture of Genomic Similarities and Differences.</title>
        <authorList>
            <person name="Dluhosova J."/>
            <person name="Istvanek J."/>
            <person name="Nedelnik J."/>
            <person name="Repkova J."/>
        </authorList>
    </citation>
    <scope>NUCLEOTIDE SEQUENCE [LARGE SCALE GENOMIC DNA]</scope>
    <source>
        <strain evidence="2">cv. 10/8</strain>
        <tissue evidence="1">Leaf</tissue>
    </source>
</reference>
<feature type="non-terminal residue" evidence="1">
    <location>
        <position position="1"/>
    </location>
</feature>
<comment type="caution">
    <text evidence="1">The sequence shown here is derived from an EMBL/GenBank/DDBJ whole genome shotgun (WGS) entry which is preliminary data.</text>
</comment>
<organism evidence="1 2">
    <name type="scientific">Trifolium medium</name>
    <dbReference type="NCBI Taxonomy" id="97028"/>
    <lineage>
        <taxon>Eukaryota</taxon>
        <taxon>Viridiplantae</taxon>
        <taxon>Streptophyta</taxon>
        <taxon>Embryophyta</taxon>
        <taxon>Tracheophyta</taxon>
        <taxon>Spermatophyta</taxon>
        <taxon>Magnoliopsida</taxon>
        <taxon>eudicotyledons</taxon>
        <taxon>Gunneridae</taxon>
        <taxon>Pentapetalae</taxon>
        <taxon>rosids</taxon>
        <taxon>fabids</taxon>
        <taxon>Fabales</taxon>
        <taxon>Fabaceae</taxon>
        <taxon>Papilionoideae</taxon>
        <taxon>50 kb inversion clade</taxon>
        <taxon>NPAAA clade</taxon>
        <taxon>Hologalegina</taxon>
        <taxon>IRL clade</taxon>
        <taxon>Trifolieae</taxon>
        <taxon>Trifolium</taxon>
    </lineage>
</organism>
<evidence type="ECO:0000313" key="1">
    <source>
        <dbReference type="EMBL" id="MCI13072.1"/>
    </source>
</evidence>
<keyword evidence="2" id="KW-1185">Reference proteome</keyword>
<name>A0A392PMR2_9FABA</name>
<protein>
    <submittedName>
        <fullName evidence="1">Uncharacterized protein</fullName>
    </submittedName>
</protein>
<proteinExistence type="predicted"/>
<accession>A0A392PMR2</accession>